<accession>A0A848FFV9</accession>
<organism evidence="2 3">
    <name type="scientific">Azohydromonas caseinilytica</name>
    <dbReference type="NCBI Taxonomy" id="2728836"/>
    <lineage>
        <taxon>Bacteria</taxon>
        <taxon>Pseudomonadati</taxon>
        <taxon>Pseudomonadota</taxon>
        <taxon>Betaproteobacteria</taxon>
        <taxon>Burkholderiales</taxon>
        <taxon>Sphaerotilaceae</taxon>
        <taxon>Azohydromonas</taxon>
    </lineage>
</organism>
<feature type="transmembrane region" description="Helical" evidence="1">
    <location>
        <begin position="146"/>
        <end position="167"/>
    </location>
</feature>
<evidence type="ECO:0000256" key="1">
    <source>
        <dbReference type="SAM" id="Phobius"/>
    </source>
</evidence>
<comment type="caution">
    <text evidence="2">The sequence shown here is derived from an EMBL/GenBank/DDBJ whole genome shotgun (WGS) entry which is preliminary data.</text>
</comment>
<feature type="transmembrane region" description="Helical" evidence="1">
    <location>
        <begin position="47"/>
        <end position="70"/>
    </location>
</feature>
<sequence length="590" mass="63231">MSYDYSSANATLELPNPYRVQNKLLFACAALMGAAALFTLFEHRQSLEPIAVAVGLGLLFASVVTAATGAKRLRFFFGRGRPASLAPELPNAMVGTSDQASTIKRILRDGALTYPEPARAIEGVLYHWVPRLITAPLAIQEQAKIAFYNLCAMLVTAVSFALAWGLFGTEASRPLLSMAYFAFGVFFLLRPVVAASTARLTTASLVALLAVAILGPALVGLVSRALPQVPQISLAPQTTMLLVSGLVAVALVLAATLEQVQPPPPTQTSARQSRVSLNVPPSLLLDELERHLQEQWVERIPNRRYSRISPVIDPQLHAGPFAGELLEETQPMPMAHTAPATIRQALQSTRHRFLTLLDLYAALLMVVAVGCALAFVRSVEGGGELPLRLLGAASIFLVVAAFGFRASSRLWGRFDFASVLTWVEMEGTYQTASIGTGNNFTGKVQSSNQIVRTESMTLRVWRARIESVVFGKDSARQITAMFSTDAEAQALADHLIQFGQTRASLVAPASEEDLGRIQALATAERALQGSIASPAQDRIAADVAAALGRPEAGTPAPQAAQAKPKFCPSCGHRNPGNARFCMDCGEKFEG</sequence>
<gene>
    <name evidence="2" type="ORF">HHL10_18775</name>
</gene>
<evidence type="ECO:0000313" key="3">
    <source>
        <dbReference type="Proteomes" id="UP000574067"/>
    </source>
</evidence>
<keyword evidence="3" id="KW-1185">Reference proteome</keyword>
<feature type="transmembrane region" description="Helical" evidence="1">
    <location>
        <begin position="353"/>
        <end position="375"/>
    </location>
</feature>
<proteinExistence type="predicted"/>
<feature type="transmembrane region" description="Helical" evidence="1">
    <location>
        <begin position="205"/>
        <end position="226"/>
    </location>
</feature>
<keyword evidence="1" id="KW-0812">Transmembrane</keyword>
<dbReference type="EMBL" id="JABBFW010000014">
    <property type="protein sequence ID" value="NML17030.1"/>
    <property type="molecule type" value="Genomic_DNA"/>
</dbReference>
<keyword evidence="1" id="KW-0472">Membrane</keyword>
<name>A0A848FFV9_9BURK</name>
<dbReference type="Proteomes" id="UP000574067">
    <property type="component" value="Unassembled WGS sequence"/>
</dbReference>
<protein>
    <submittedName>
        <fullName evidence="2">Zinc ribbon domain-containing protein</fullName>
    </submittedName>
</protein>
<feature type="transmembrane region" description="Helical" evidence="1">
    <location>
        <begin position="387"/>
        <end position="404"/>
    </location>
</feature>
<keyword evidence="1" id="KW-1133">Transmembrane helix</keyword>
<feature type="transmembrane region" description="Helical" evidence="1">
    <location>
        <begin position="238"/>
        <end position="257"/>
    </location>
</feature>
<dbReference type="AlphaFoldDB" id="A0A848FFV9"/>
<dbReference type="RefSeq" id="WP_169161928.1">
    <property type="nucleotide sequence ID" value="NZ_JABBFW010000014.1"/>
</dbReference>
<feature type="transmembrane region" description="Helical" evidence="1">
    <location>
        <begin position="173"/>
        <end position="193"/>
    </location>
</feature>
<feature type="transmembrane region" description="Helical" evidence="1">
    <location>
        <begin position="24"/>
        <end position="41"/>
    </location>
</feature>
<reference evidence="2 3" key="1">
    <citation type="submission" date="2020-04" db="EMBL/GenBank/DDBJ databases">
        <title>Azohydromonas sp. isolated from soil.</title>
        <authorList>
            <person name="Dahal R.H."/>
        </authorList>
    </citation>
    <scope>NUCLEOTIDE SEQUENCE [LARGE SCALE GENOMIC DNA]</scope>
    <source>
        <strain evidence="2 3">G-1-1-14</strain>
    </source>
</reference>
<evidence type="ECO:0000313" key="2">
    <source>
        <dbReference type="EMBL" id="NML17030.1"/>
    </source>
</evidence>